<protein>
    <submittedName>
        <fullName evidence="1">Uncharacterized protein</fullName>
    </submittedName>
</protein>
<comment type="caution">
    <text evidence="1">The sequence shown here is derived from an EMBL/GenBank/DDBJ whole genome shotgun (WGS) entry which is preliminary data.</text>
</comment>
<accession>A0AAN9NHU9</accession>
<dbReference type="AlphaFoldDB" id="A0AAN9NHU9"/>
<organism evidence="1 2">
    <name type="scientific">Phaseolus coccineus</name>
    <name type="common">Scarlet runner bean</name>
    <name type="synonym">Phaseolus multiflorus</name>
    <dbReference type="NCBI Taxonomy" id="3886"/>
    <lineage>
        <taxon>Eukaryota</taxon>
        <taxon>Viridiplantae</taxon>
        <taxon>Streptophyta</taxon>
        <taxon>Embryophyta</taxon>
        <taxon>Tracheophyta</taxon>
        <taxon>Spermatophyta</taxon>
        <taxon>Magnoliopsida</taxon>
        <taxon>eudicotyledons</taxon>
        <taxon>Gunneridae</taxon>
        <taxon>Pentapetalae</taxon>
        <taxon>rosids</taxon>
        <taxon>fabids</taxon>
        <taxon>Fabales</taxon>
        <taxon>Fabaceae</taxon>
        <taxon>Papilionoideae</taxon>
        <taxon>50 kb inversion clade</taxon>
        <taxon>NPAAA clade</taxon>
        <taxon>indigoferoid/millettioid clade</taxon>
        <taxon>Phaseoleae</taxon>
        <taxon>Phaseolus</taxon>
    </lineage>
</organism>
<gene>
    <name evidence="1" type="ORF">VNO80_06975</name>
</gene>
<evidence type="ECO:0000313" key="1">
    <source>
        <dbReference type="EMBL" id="KAK7373560.1"/>
    </source>
</evidence>
<sequence>MMPSNLRATAFVFLERSFHSRARRRSTANQRPQCHCCYQKCCWVCEKPRRKRRRHRVCSISLGVGRICLGEWLGWALGSESLVSDLIADLKVFES</sequence>
<reference evidence="1 2" key="1">
    <citation type="submission" date="2024-01" db="EMBL/GenBank/DDBJ databases">
        <title>The genomes of 5 underutilized Papilionoideae crops provide insights into root nodulation and disease resistanc.</title>
        <authorList>
            <person name="Jiang F."/>
        </authorList>
    </citation>
    <scope>NUCLEOTIDE SEQUENCE [LARGE SCALE GENOMIC DNA]</scope>
    <source>
        <strain evidence="1">JINMINGXINNONG_FW02</strain>
        <tissue evidence="1">Leaves</tissue>
    </source>
</reference>
<evidence type="ECO:0000313" key="2">
    <source>
        <dbReference type="Proteomes" id="UP001374584"/>
    </source>
</evidence>
<name>A0AAN9NHU9_PHACN</name>
<proteinExistence type="predicted"/>
<dbReference type="Proteomes" id="UP001374584">
    <property type="component" value="Unassembled WGS sequence"/>
</dbReference>
<keyword evidence="2" id="KW-1185">Reference proteome</keyword>
<dbReference type="EMBL" id="JAYMYR010000003">
    <property type="protein sequence ID" value="KAK7373560.1"/>
    <property type="molecule type" value="Genomic_DNA"/>
</dbReference>